<name>A0A430QB35_SCHBO</name>
<feature type="compositionally biased region" description="Basic and acidic residues" evidence="1">
    <location>
        <begin position="588"/>
        <end position="611"/>
    </location>
</feature>
<feature type="region of interest" description="Disordered" evidence="1">
    <location>
        <begin position="587"/>
        <end position="630"/>
    </location>
</feature>
<dbReference type="Proteomes" id="UP000290809">
    <property type="component" value="Unassembled WGS sequence"/>
</dbReference>
<dbReference type="AlphaFoldDB" id="A0A430QB35"/>
<organism evidence="2 3">
    <name type="scientific">Schistosoma bovis</name>
    <name type="common">Blood fluke</name>
    <dbReference type="NCBI Taxonomy" id="6184"/>
    <lineage>
        <taxon>Eukaryota</taxon>
        <taxon>Metazoa</taxon>
        <taxon>Spiralia</taxon>
        <taxon>Lophotrochozoa</taxon>
        <taxon>Platyhelminthes</taxon>
        <taxon>Trematoda</taxon>
        <taxon>Digenea</taxon>
        <taxon>Strigeidida</taxon>
        <taxon>Schistosomatoidea</taxon>
        <taxon>Schistosomatidae</taxon>
        <taxon>Schistosoma</taxon>
    </lineage>
</organism>
<dbReference type="SUPFAM" id="SSF56436">
    <property type="entry name" value="C-type lectin-like"/>
    <property type="match status" value="2"/>
</dbReference>
<sequence length="630" mass="74001">MQMFYITCIWYPSNHLEHNNYPYSFNSHYPIQESNRKYNEEPIVEQVKTMKYHGNIYRKVMGLKLPFHQAEQYCNQAMLSKCFGDTSLTKIWLGGTADLMNHQYVVLRWLDRSNFNYRRFPDTYGDHWQKILNKHQGCIIGNLKNNGQGEWDIQAMRCDEPKEFICKETNFDHQNKPWDTEKSRRGYVPQETPFNNRYNQPPFGILSLNGDMYQPKIPATPKKSIITHVSNVQTVIPTTDNTEQQVNRIELIQKKINNNTTITRNIMNVMNRMKSILTVLFMQMFYITCIWYPSNHLEHNNYPYSFNSHYPIQESNRKYNEEPIVEQVKTMKYHGNIYRKVMGLKLPFHQAEQYCNQAMLSKCFGDTSLTKIWLGGTADLMNHQYVVLRWLDRSNFNYRRFPDTYGDHWQKILNKHQGCIIGNLKNNGQGEWDIQAMRCDEPKEFICKETNFDHQNKPWDTEKSRRGYVPQETPFNNRYNQPPFGILSLNGDMYQPKIPATPKKSIITHVSNVQTVIPTTDNTEQQVNRIELIQKKINNNTTITRVNSSEPKYYVIPTKIPNNMTEPKASTMSTLENKKVKFVIIKSNEPKTSPEEDNNDKKSNQSKETTLEKQPGPVTIYLQGVSVPEN</sequence>
<dbReference type="EMBL" id="QMKO01002075">
    <property type="protein sequence ID" value="RTG84911.1"/>
    <property type="molecule type" value="Genomic_DNA"/>
</dbReference>
<evidence type="ECO:0000256" key="1">
    <source>
        <dbReference type="SAM" id="MobiDB-lite"/>
    </source>
</evidence>
<dbReference type="CDD" id="cd00037">
    <property type="entry name" value="CLECT"/>
    <property type="match status" value="2"/>
</dbReference>
<dbReference type="InterPro" id="IPR016187">
    <property type="entry name" value="CTDL_fold"/>
</dbReference>
<proteinExistence type="predicted"/>
<accession>A0A430QB35</accession>
<keyword evidence="3" id="KW-1185">Reference proteome</keyword>
<evidence type="ECO:0000313" key="3">
    <source>
        <dbReference type="Proteomes" id="UP000290809"/>
    </source>
</evidence>
<reference evidence="2 3" key="1">
    <citation type="journal article" date="2019" name="PLoS Pathog.">
        <title>Genome sequence of the bovine parasite Schistosoma bovis Tanzania.</title>
        <authorList>
            <person name="Oey H."/>
            <person name="Zakrzewski M."/>
            <person name="Gobert G."/>
            <person name="Gravermann K."/>
            <person name="Stoye J."/>
            <person name="Jones M."/>
            <person name="Mcmanus D."/>
            <person name="Krause L."/>
        </authorList>
    </citation>
    <scope>NUCLEOTIDE SEQUENCE [LARGE SCALE GENOMIC DNA]</scope>
    <source>
        <strain evidence="2 3">TAN1997</strain>
    </source>
</reference>
<protein>
    <submittedName>
        <fullName evidence="2">Protocadherin delta 1</fullName>
    </submittedName>
</protein>
<evidence type="ECO:0000313" key="2">
    <source>
        <dbReference type="EMBL" id="RTG84911.1"/>
    </source>
</evidence>
<comment type="caution">
    <text evidence="2">The sequence shown here is derived from an EMBL/GenBank/DDBJ whole genome shotgun (WGS) entry which is preliminary data.</text>
</comment>
<dbReference type="STRING" id="6184.A0A430QB35"/>
<gene>
    <name evidence="2" type="ORF">DC041_0010998</name>
</gene>